<comment type="caution">
    <text evidence="2">The sequence shown here is derived from an EMBL/GenBank/DDBJ whole genome shotgun (WGS) entry which is preliminary data.</text>
</comment>
<keyword evidence="3" id="KW-1185">Reference proteome</keyword>
<name>A0A8H7T405_9HELO</name>
<sequence>MVAIVSLVSALAMTLVANAAPADIVARVPGPGEVAANLKFFPDEATTCDQSGTVPTPVSVFTPPGTPSTGECFSIGRYGSVAIDTLRNGCVFEKHLSGLCDDTPVAFSTTGCKPGEVAPANFWRVICK</sequence>
<feature type="chain" id="PRO_5034003490" evidence="1">
    <location>
        <begin position="20"/>
        <end position="128"/>
    </location>
</feature>
<proteinExistence type="predicted"/>
<evidence type="ECO:0000313" key="3">
    <source>
        <dbReference type="Proteomes" id="UP000664132"/>
    </source>
</evidence>
<keyword evidence="1" id="KW-0732">Signal</keyword>
<dbReference type="Proteomes" id="UP000664132">
    <property type="component" value="Unassembled WGS sequence"/>
</dbReference>
<protein>
    <submittedName>
        <fullName evidence="2">Uncharacterized protein</fullName>
    </submittedName>
</protein>
<evidence type="ECO:0000256" key="1">
    <source>
        <dbReference type="SAM" id="SignalP"/>
    </source>
</evidence>
<dbReference type="EMBL" id="JAFJYH010000248">
    <property type="protein sequence ID" value="KAG4414799.1"/>
    <property type="molecule type" value="Genomic_DNA"/>
</dbReference>
<accession>A0A8H7T405</accession>
<feature type="signal peptide" evidence="1">
    <location>
        <begin position="1"/>
        <end position="19"/>
    </location>
</feature>
<dbReference type="OrthoDB" id="3505576at2759"/>
<dbReference type="AlphaFoldDB" id="A0A8H7T405"/>
<evidence type="ECO:0000313" key="2">
    <source>
        <dbReference type="EMBL" id="KAG4414799.1"/>
    </source>
</evidence>
<reference evidence="2" key="1">
    <citation type="submission" date="2021-02" db="EMBL/GenBank/DDBJ databases">
        <title>Genome sequence Cadophora malorum strain M34.</title>
        <authorList>
            <person name="Stefanovic E."/>
            <person name="Vu D."/>
            <person name="Scully C."/>
            <person name="Dijksterhuis J."/>
            <person name="Roader J."/>
            <person name="Houbraken J."/>
        </authorList>
    </citation>
    <scope>NUCLEOTIDE SEQUENCE</scope>
    <source>
        <strain evidence="2">M34</strain>
    </source>
</reference>
<organism evidence="2 3">
    <name type="scientific">Cadophora malorum</name>
    <dbReference type="NCBI Taxonomy" id="108018"/>
    <lineage>
        <taxon>Eukaryota</taxon>
        <taxon>Fungi</taxon>
        <taxon>Dikarya</taxon>
        <taxon>Ascomycota</taxon>
        <taxon>Pezizomycotina</taxon>
        <taxon>Leotiomycetes</taxon>
        <taxon>Helotiales</taxon>
        <taxon>Ploettnerulaceae</taxon>
        <taxon>Cadophora</taxon>
    </lineage>
</organism>
<gene>
    <name evidence="2" type="ORF">IFR04_012071</name>
</gene>